<feature type="compositionally biased region" description="Polar residues" evidence="19">
    <location>
        <begin position="10"/>
        <end position="26"/>
    </location>
</feature>
<evidence type="ECO:0000256" key="19">
    <source>
        <dbReference type="SAM" id="MobiDB-lite"/>
    </source>
</evidence>
<dbReference type="Proteomes" id="UP000664534">
    <property type="component" value="Unassembled WGS sequence"/>
</dbReference>
<keyword evidence="9" id="KW-0498">Mitosis</keyword>
<evidence type="ECO:0000256" key="17">
    <source>
        <dbReference type="ARBA" id="ARBA00044152"/>
    </source>
</evidence>
<keyword evidence="8" id="KW-0493">Microtubule</keyword>
<feature type="region of interest" description="Disordered" evidence="19">
    <location>
        <begin position="1"/>
        <end position="33"/>
    </location>
</feature>
<evidence type="ECO:0000256" key="18">
    <source>
        <dbReference type="ARBA" id="ARBA00044358"/>
    </source>
</evidence>
<dbReference type="Pfam" id="PF08651">
    <property type="entry name" value="DASH_Duo1"/>
    <property type="match status" value="1"/>
</dbReference>
<keyword evidence="13" id="KW-0206">Cytoskeleton</keyword>
<evidence type="ECO:0000256" key="14">
    <source>
        <dbReference type="ARBA" id="ARBA00023242"/>
    </source>
</evidence>
<evidence type="ECO:0000256" key="1">
    <source>
        <dbReference type="ARBA" id="ARBA00004123"/>
    </source>
</evidence>
<keyword evidence="15" id="KW-0131">Cell cycle</keyword>
<evidence type="ECO:0000256" key="5">
    <source>
        <dbReference type="ARBA" id="ARBA00022454"/>
    </source>
</evidence>
<keyword evidence="11" id="KW-0995">Kinetochore</keyword>
<dbReference type="GO" id="GO:0000278">
    <property type="term" value="P:mitotic cell cycle"/>
    <property type="evidence" value="ECO:0007669"/>
    <property type="project" value="InterPro"/>
</dbReference>
<evidence type="ECO:0000256" key="12">
    <source>
        <dbReference type="ARBA" id="ARBA00023054"/>
    </source>
</evidence>
<reference evidence="20" key="1">
    <citation type="submission" date="2021-03" db="EMBL/GenBank/DDBJ databases">
        <authorList>
            <person name="Tagirdzhanova G."/>
        </authorList>
    </citation>
    <scope>NUCLEOTIDE SEQUENCE</scope>
</reference>
<proteinExistence type="inferred from homology"/>
<evidence type="ECO:0000313" key="20">
    <source>
        <dbReference type="EMBL" id="CAF9934733.1"/>
    </source>
</evidence>
<feature type="compositionally biased region" description="Gly residues" evidence="19">
    <location>
        <begin position="281"/>
        <end position="293"/>
    </location>
</feature>
<dbReference type="InterPro" id="IPR013960">
    <property type="entry name" value="DASH_Duo1"/>
</dbReference>
<dbReference type="EMBL" id="CAJPDT010000078">
    <property type="protein sequence ID" value="CAF9934733.1"/>
    <property type="molecule type" value="Genomic_DNA"/>
</dbReference>
<evidence type="ECO:0000313" key="21">
    <source>
        <dbReference type="Proteomes" id="UP000664534"/>
    </source>
</evidence>
<dbReference type="AlphaFoldDB" id="A0A8H3IVW6"/>
<keyword evidence="7" id="KW-0132">Cell division</keyword>
<evidence type="ECO:0000256" key="10">
    <source>
        <dbReference type="ARBA" id="ARBA00022829"/>
    </source>
</evidence>
<feature type="compositionally biased region" description="Gly residues" evidence="19">
    <location>
        <begin position="246"/>
        <end position="268"/>
    </location>
</feature>
<dbReference type="GO" id="GO:0072686">
    <property type="term" value="C:mitotic spindle"/>
    <property type="evidence" value="ECO:0007669"/>
    <property type="project" value="InterPro"/>
</dbReference>
<accession>A0A8H3IVW6</accession>
<dbReference type="PANTHER" id="PTHR28216">
    <property type="entry name" value="DASH COMPLEX SUBUNIT DUO1"/>
    <property type="match status" value="1"/>
</dbReference>
<comment type="caution">
    <text evidence="20">The sequence shown here is derived from an EMBL/GenBank/DDBJ whole genome shotgun (WGS) entry which is preliminary data.</text>
</comment>
<keyword evidence="14" id="KW-0539">Nucleus</keyword>
<evidence type="ECO:0000256" key="11">
    <source>
        <dbReference type="ARBA" id="ARBA00022838"/>
    </source>
</evidence>
<dbReference type="GO" id="GO:0005874">
    <property type="term" value="C:microtubule"/>
    <property type="evidence" value="ECO:0007669"/>
    <property type="project" value="UniProtKB-KW"/>
</dbReference>
<dbReference type="GO" id="GO:0042729">
    <property type="term" value="C:DASH complex"/>
    <property type="evidence" value="ECO:0007669"/>
    <property type="project" value="InterPro"/>
</dbReference>
<organism evidence="20 21">
    <name type="scientific">Imshaugia aleurites</name>
    <dbReference type="NCBI Taxonomy" id="172621"/>
    <lineage>
        <taxon>Eukaryota</taxon>
        <taxon>Fungi</taxon>
        <taxon>Dikarya</taxon>
        <taxon>Ascomycota</taxon>
        <taxon>Pezizomycotina</taxon>
        <taxon>Lecanoromycetes</taxon>
        <taxon>OSLEUM clade</taxon>
        <taxon>Lecanoromycetidae</taxon>
        <taxon>Lecanorales</taxon>
        <taxon>Lecanorineae</taxon>
        <taxon>Parmeliaceae</taxon>
        <taxon>Imshaugia</taxon>
    </lineage>
</organism>
<evidence type="ECO:0000256" key="6">
    <source>
        <dbReference type="ARBA" id="ARBA00022490"/>
    </source>
</evidence>
<keyword evidence="16" id="KW-0137">Centromere</keyword>
<evidence type="ECO:0000256" key="16">
    <source>
        <dbReference type="ARBA" id="ARBA00023328"/>
    </source>
</evidence>
<feature type="region of interest" description="Disordered" evidence="19">
    <location>
        <begin position="59"/>
        <end position="112"/>
    </location>
</feature>
<keyword evidence="5" id="KW-0158">Chromosome</keyword>
<evidence type="ECO:0000256" key="13">
    <source>
        <dbReference type="ARBA" id="ARBA00023212"/>
    </source>
</evidence>
<protein>
    <recommendedName>
        <fullName evidence="17">DASH complex subunit DUO1</fullName>
    </recommendedName>
    <alternativeName>
        <fullName evidence="18">Outer kinetochore protein DUO1</fullName>
    </alternativeName>
</protein>
<feature type="region of interest" description="Disordered" evidence="19">
    <location>
        <begin position="204"/>
        <end position="299"/>
    </location>
</feature>
<sequence length="299" mass="32074">MLVPSDPRSSKVNNTSSNPALLNPQESLDDAEGLHFGRVTPVVPVAHINMAQNGVHPPDLNSLSLSDSDADDTEDLFASPSVPIEKRRPGQRSDNSSSQPPAHPPDTEEDHLAAHEASLRRELSSVRTMNQIISGVVDSLEIAKSNMETVSATVSNASTLLTTWTRILSQTEHNQRLILNPRWQGASQDIADEENEVLLKRQEKERREAEEARREEVRAREKDEEERRRMTEGPTTKGPRGRGRGVGRGVGKAGANGYVGVGGQGGVRGTARAGGTAPGRVGSGIGRGIGIGRGRARGS</sequence>
<evidence type="ECO:0000256" key="9">
    <source>
        <dbReference type="ARBA" id="ARBA00022776"/>
    </source>
</evidence>
<keyword evidence="21" id="KW-1185">Reference proteome</keyword>
<evidence type="ECO:0000256" key="7">
    <source>
        <dbReference type="ARBA" id="ARBA00022618"/>
    </source>
</evidence>
<dbReference type="PANTHER" id="PTHR28216:SF1">
    <property type="entry name" value="DASH COMPLEX SUBUNIT DUO1"/>
    <property type="match status" value="1"/>
</dbReference>
<dbReference type="GO" id="GO:0007059">
    <property type="term" value="P:chromosome segregation"/>
    <property type="evidence" value="ECO:0007669"/>
    <property type="project" value="UniProtKB-KW"/>
</dbReference>
<keyword evidence="10" id="KW-0159">Chromosome partition</keyword>
<dbReference type="GO" id="GO:0051301">
    <property type="term" value="P:cell division"/>
    <property type="evidence" value="ECO:0007669"/>
    <property type="project" value="UniProtKB-KW"/>
</dbReference>
<evidence type="ECO:0000256" key="8">
    <source>
        <dbReference type="ARBA" id="ARBA00022701"/>
    </source>
</evidence>
<evidence type="ECO:0000256" key="15">
    <source>
        <dbReference type="ARBA" id="ARBA00023306"/>
    </source>
</evidence>
<gene>
    <name evidence="20" type="ORF">IMSHALPRED_009824</name>
</gene>
<dbReference type="OrthoDB" id="5599235at2759"/>
<feature type="compositionally biased region" description="Basic and acidic residues" evidence="19">
    <location>
        <begin position="204"/>
        <end position="231"/>
    </location>
</feature>
<comment type="similarity">
    <text evidence="4">Belongs to the DASH complex DUO1 family.</text>
</comment>
<evidence type="ECO:0000256" key="4">
    <source>
        <dbReference type="ARBA" id="ARBA00005366"/>
    </source>
</evidence>
<evidence type="ECO:0000256" key="2">
    <source>
        <dbReference type="ARBA" id="ARBA00004186"/>
    </source>
</evidence>
<keyword evidence="12" id="KW-0175">Coiled coil</keyword>
<keyword evidence="6" id="KW-0963">Cytoplasm</keyword>
<feature type="compositionally biased region" description="Low complexity" evidence="19">
    <location>
        <begin position="269"/>
        <end position="280"/>
    </location>
</feature>
<evidence type="ECO:0000256" key="3">
    <source>
        <dbReference type="ARBA" id="ARBA00004629"/>
    </source>
</evidence>
<comment type="subcellular location">
    <subcellularLocation>
        <location evidence="3">Chromosome</location>
        <location evidence="3">Centromere</location>
        <location evidence="3">Kinetochore</location>
    </subcellularLocation>
    <subcellularLocation>
        <location evidence="2">Cytoplasm</location>
        <location evidence="2">Cytoskeleton</location>
        <location evidence="2">Spindle</location>
    </subcellularLocation>
    <subcellularLocation>
        <location evidence="1">Nucleus</location>
    </subcellularLocation>
</comment>
<name>A0A8H3IVW6_9LECA</name>